<dbReference type="PANTHER" id="PTHR26374:SF384">
    <property type="entry name" value="ZINC FINGER PROTEIN ZAT12"/>
    <property type="match status" value="1"/>
</dbReference>
<feature type="region of interest" description="Disordered" evidence="10">
    <location>
        <begin position="122"/>
        <end position="146"/>
    </location>
</feature>
<dbReference type="GO" id="GO:0008270">
    <property type="term" value="F:zinc ion binding"/>
    <property type="evidence" value="ECO:0007669"/>
    <property type="project" value="UniProtKB-KW"/>
</dbReference>
<dbReference type="AlphaFoldDB" id="R0GRX7"/>
<reference evidence="13" key="1">
    <citation type="journal article" date="2013" name="Nat. Genet.">
        <title>The Capsella rubella genome and the genomic consequences of rapid mating system evolution.</title>
        <authorList>
            <person name="Slotte T."/>
            <person name="Hazzouri K.M."/>
            <person name="Agren J.A."/>
            <person name="Koenig D."/>
            <person name="Maumus F."/>
            <person name="Guo Y.L."/>
            <person name="Steige K."/>
            <person name="Platts A.E."/>
            <person name="Escobar J.S."/>
            <person name="Newman L.K."/>
            <person name="Wang W."/>
            <person name="Mandakova T."/>
            <person name="Vello E."/>
            <person name="Smith L.M."/>
            <person name="Henz S.R."/>
            <person name="Steffen J."/>
            <person name="Takuno S."/>
            <person name="Brandvain Y."/>
            <person name="Coop G."/>
            <person name="Andolfatto P."/>
            <person name="Hu T.T."/>
            <person name="Blanchette M."/>
            <person name="Clark R.M."/>
            <person name="Quesneville H."/>
            <person name="Nordborg M."/>
            <person name="Gaut B.S."/>
            <person name="Lysak M.A."/>
            <person name="Jenkins J."/>
            <person name="Grimwood J."/>
            <person name="Chapman J."/>
            <person name="Prochnik S."/>
            <person name="Shu S."/>
            <person name="Rokhsar D."/>
            <person name="Schmutz J."/>
            <person name="Weigel D."/>
            <person name="Wright S.I."/>
        </authorList>
    </citation>
    <scope>NUCLEOTIDE SEQUENCE [LARGE SCALE GENOMIC DNA]</scope>
    <source>
        <strain evidence="13">cv. Monte Gargano</strain>
    </source>
</reference>
<dbReference type="EMBL" id="KB870812">
    <property type="protein sequence ID" value="EOA13938.1"/>
    <property type="molecule type" value="Genomic_DNA"/>
</dbReference>
<name>R0GRX7_9BRAS</name>
<keyword evidence="13" id="KW-1185">Reference proteome</keyword>
<accession>R0GRX7</accession>
<keyword evidence="8" id="KW-0539">Nucleus</keyword>
<sequence length="230" mass="25333">MDINEIVTKANSVIFHTSSLLHTTQTRYLYILPKHTQHNTTTFTPNTHTQRKYIFLFTSSSEEKTMVARSEIIKSTVDVTAANLLMLLSRVGQENVDGGGDQKRVFTCKTCLKEFHSFQALGGHRASHKKPNNNNNESVPSSLKKAKTTSHPCPICGVEFPMGQALGGHMRRHRNETAAAGALVTRALLPEPTVTTLKKSSSGKRVACLDLGLGMAENLNLKLELGRTVY</sequence>
<dbReference type="InterPro" id="IPR013087">
    <property type="entry name" value="Znf_C2H2_type"/>
</dbReference>
<protein>
    <recommendedName>
        <fullName evidence="11">C2H2-type domain-containing protein</fullName>
    </recommendedName>
</protein>
<keyword evidence="5" id="KW-0862">Zinc</keyword>
<evidence type="ECO:0000256" key="7">
    <source>
        <dbReference type="ARBA" id="ARBA00023163"/>
    </source>
</evidence>
<evidence type="ECO:0000256" key="10">
    <source>
        <dbReference type="SAM" id="MobiDB-lite"/>
    </source>
</evidence>
<evidence type="ECO:0000259" key="11">
    <source>
        <dbReference type="PROSITE" id="PS50157"/>
    </source>
</evidence>
<evidence type="ECO:0000256" key="6">
    <source>
        <dbReference type="ARBA" id="ARBA00023015"/>
    </source>
</evidence>
<feature type="domain" description="C2H2-type" evidence="11">
    <location>
        <begin position="106"/>
        <end position="133"/>
    </location>
</feature>
<dbReference type="SUPFAM" id="SSF57667">
    <property type="entry name" value="beta-beta-alpha zinc fingers"/>
    <property type="match status" value="1"/>
</dbReference>
<keyword evidence="6" id="KW-0805">Transcription regulation</keyword>
<gene>
    <name evidence="12" type="ORF">CARUB_v10027055mg</name>
</gene>
<evidence type="ECO:0000256" key="1">
    <source>
        <dbReference type="ARBA" id="ARBA00004123"/>
    </source>
</evidence>
<evidence type="ECO:0000256" key="5">
    <source>
        <dbReference type="ARBA" id="ARBA00022833"/>
    </source>
</evidence>
<evidence type="ECO:0000256" key="4">
    <source>
        <dbReference type="ARBA" id="ARBA00022771"/>
    </source>
</evidence>
<dbReference type="InterPro" id="IPR036236">
    <property type="entry name" value="Znf_C2H2_sf"/>
</dbReference>
<dbReference type="eggNOG" id="KOG1721">
    <property type="taxonomic scope" value="Eukaryota"/>
</dbReference>
<dbReference type="GO" id="GO:0006950">
    <property type="term" value="P:response to stress"/>
    <property type="evidence" value="ECO:0007669"/>
    <property type="project" value="TreeGrafter"/>
</dbReference>
<evidence type="ECO:0000256" key="2">
    <source>
        <dbReference type="ARBA" id="ARBA00022723"/>
    </source>
</evidence>
<dbReference type="Proteomes" id="UP000029121">
    <property type="component" value="Unassembled WGS sequence"/>
</dbReference>
<evidence type="ECO:0000313" key="13">
    <source>
        <dbReference type="Proteomes" id="UP000029121"/>
    </source>
</evidence>
<keyword evidence="2" id="KW-0479">Metal-binding</keyword>
<proteinExistence type="predicted"/>
<dbReference type="Pfam" id="PF13912">
    <property type="entry name" value="zf-C2H2_6"/>
    <property type="match status" value="2"/>
</dbReference>
<dbReference type="PANTHER" id="PTHR26374">
    <property type="entry name" value="ZINC FINGER PROTEIN ZAT5"/>
    <property type="match status" value="1"/>
</dbReference>
<dbReference type="SMART" id="SM00355">
    <property type="entry name" value="ZnF_C2H2"/>
    <property type="match status" value="2"/>
</dbReference>
<organism evidence="12 13">
    <name type="scientific">Capsella rubella</name>
    <dbReference type="NCBI Taxonomy" id="81985"/>
    <lineage>
        <taxon>Eukaryota</taxon>
        <taxon>Viridiplantae</taxon>
        <taxon>Streptophyta</taxon>
        <taxon>Embryophyta</taxon>
        <taxon>Tracheophyta</taxon>
        <taxon>Spermatophyta</taxon>
        <taxon>Magnoliopsida</taxon>
        <taxon>eudicotyledons</taxon>
        <taxon>Gunneridae</taxon>
        <taxon>Pentapetalae</taxon>
        <taxon>rosids</taxon>
        <taxon>malvids</taxon>
        <taxon>Brassicales</taxon>
        <taxon>Brassicaceae</taxon>
        <taxon>Camelineae</taxon>
        <taxon>Capsella</taxon>
    </lineage>
</organism>
<dbReference type="STRING" id="81985.R0GRX7"/>
<evidence type="ECO:0000256" key="8">
    <source>
        <dbReference type="ARBA" id="ARBA00023242"/>
    </source>
</evidence>
<keyword evidence="7" id="KW-0804">Transcription</keyword>
<evidence type="ECO:0000313" key="12">
    <source>
        <dbReference type="EMBL" id="EOA13938.1"/>
    </source>
</evidence>
<keyword evidence="4 9" id="KW-0863">Zinc-finger</keyword>
<evidence type="ECO:0000256" key="3">
    <source>
        <dbReference type="ARBA" id="ARBA00022737"/>
    </source>
</evidence>
<feature type="domain" description="C2H2-type" evidence="11">
    <location>
        <begin position="151"/>
        <end position="178"/>
    </location>
</feature>
<keyword evidence="3" id="KW-0677">Repeat</keyword>
<dbReference type="GO" id="GO:0010200">
    <property type="term" value="P:response to chitin"/>
    <property type="evidence" value="ECO:0007669"/>
    <property type="project" value="TreeGrafter"/>
</dbReference>
<dbReference type="PROSITE" id="PS00028">
    <property type="entry name" value="ZINC_FINGER_C2H2_1"/>
    <property type="match status" value="2"/>
</dbReference>
<dbReference type="Gene3D" id="3.30.160.60">
    <property type="entry name" value="Classic Zinc Finger"/>
    <property type="match status" value="1"/>
</dbReference>
<evidence type="ECO:0000256" key="9">
    <source>
        <dbReference type="PROSITE-ProRule" id="PRU00042"/>
    </source>
</evidence>
<comment type="subcellular location">
    <subcellularLocation>
        <location evidence="1">Nucleus</location>
    </subcellularLocation>
</comment>
<dbReference type="GO" id="GO:0005634">
    <property type="term" value="C:nucleus"/>
    <property type="evidence" value="ECO:0007669"/>
    <property type="project" value="UniProtKB-SubCell"/>
</dbReference>
<dbReference type="PROSITE" id="PS50157">
    <property type="entry name" value="ZINC_FINGER_C2H2_2"/>
    <property type="match status" value="2"/>
</dbReference>